<evidence type="ECO:0000256" key="1">
    <source>
        <dbReference type="PROSITE-ProRule" id="PRU00169"/>
    </source>
</evidence>
<dbReference type="GO" id="GO:0003677">
    <property type="term" value="F:DNA binding"/>
    <property type="evidence" value="ECO:0007669"/>
    <property type="project" value="InterPro"/>
</dbReference>
<dbReference type="Pfam" id="PF00072">
    <property type="entry name" value="Response_reg"/>
    <property type="match status" value="1"/>
</dbReference>
<reference evidence="4 5" key="2">
    <citation type="journal article" date="2011" name="J. Bacteriol.">
        <title>Genome Sequence of Kosmotoga olearia Strain TBF 19.5.1, a Thermophilic Bacterium with a Wide Growth Temperature Range, Isolated from the Troll B Oil Platform in the North Sea.</title>
        <authorList>
            <person name="Swithers K.S."/>
            <person name="Dipippo J.L."/>
            <person name="Bruce D.C."/>
            <person name="Detter C."/>
            <person name="Tapia R."/>
            <person name="Han S."/>
            <person name="Goodwin L.A."/>
            <person name="Han J."/>
            <person name="Woyke T."/>
            <person name="Pitluck S."/>
            <person name="Pennacchio L."/>
            <person name="Nolan M."/>
            <person name="Mikhailova N."/>
            <person name="Land M.L."/>
            <person name="Nesbo C.L."/>
            <person name="Gogarten J.P."/>
            <person name="Noll K.M."/>
        </authorList>
    </citation>
    <scope>NUCLEOTIDE SEQUENCE [LARGE SCALE GENOMIC DNA]</scope>
    <source>
        <strain evidence="5">ATCC BAA-1733 / DSM 21960 / TBF 19.5.1</strain>
    </source>
</reference>
<dbReference type="SUPFAM" id="SSF52172">
    <property type="entry name" value="CheY-like"/>
    <property type="match status" value="1"/>
</dbReference>
<reference evidence="4 5" key="1">
    <citation type="submission" date="2009-06" db="EMBL/GenBank/DDBJ databases">
        <title>Complete sequence of Thermotogales bacterium TBF 19.5.1.</title>
        <authorList>
            <consortium name="US DOE Joint Genome Institute"/>
            <person name="Lucas S."/>
            <person name="Copeland A."/>
            <person name="Lapidus A."/>
            <person name="Glavina del Rio T."/>
            <person name="Tice H."/>
            <person name="Bruce D."/>
            <person name="Goodwin L."/>
            <person name="Pitluck S."/>
            <person name="Chertkov O."/>
            <person name="Brettin T."/>
            <person name="Detter J.C."/>
            <person name="Han C."/>
            <person name="Schmutz J."/>
            <person name="Larimer F."/>
            <person name="Land M."/>
            <person name="Hauser L."/>
            <person name="Kyrpides N."/>
            <person name="Ovchinnikova G."/>
            <person name="Noll K."/>
        </authorList>
    </citation>
    <scope>NUCLEOTIDE SEQUENCE [LARGE SCALE GENOMIC DNA]</scope>
    <source>
        <strain evidence="5">ATCC BAA-1733 / DSM 21960 / TBF 19.5.1</strain>
    </source>
</reference>
<dbReference type="PROSITE" id="PS50930">
    <property type="entry name" value="HTH_LYTTR"/>
    <property type="match status" value="1"/>
</dbReference>
<dbReference type="GO" id="GO:0000156">
    <property type="term" value="F:phosphorelay response regulator activity"/>
    <property type="evidence" value="ECO:0007669"/>
    <property type="project" value="InterPro"/>
</dbReference>
<dbReference type="OrthoDB" id="9809318at2"/>
<organism evidence="4 5">
    <name type="scientific">Kosmotoga olearia (strain ATCC BAA-1733 / DSM 21960 / TBF 19.5.1)</name>
    <dbReference type="NCBI Taxonomy" id="521045"/>
    <lineage>
        <taxon>Bacteria</taxon>
        <taxon>Thermotogati</taxon>
        <taxon>Thermotogota</taxon>
        <taxon>Thermotogae</taxon>
        <taxon>Kosmotogales</taxon>
        <taxon>Kosmotogaceae</taxon>
        <taxon>Kosmotoga</taxon>
    </lineage>
</organism>
<keyword evidence="1" id="KW-0597">Phosphoprotein</keyword>
<feature type="modified residue" description="4-aspartylphosphate" evidence="1">
    <location>
        <position position="55"/>
    </location>
</feature>
<dbReference type="InterPro" id="IPR001789">
    <property type="entry name" value="Sig_transdc_resp-reg_receiver"/>
</dbReference>
<name>C5CI41_KOSOT</name>
<evidence type="ECO:0000313" key="5">
    <source>
        <dbReference type="Proteomes" id="UP000002382"/>
    </source>
</evidence>
<dbReference type="Pfam" id="PF04397">
    <property type="entry name" value="LytTR"/>
    <property type="match status" value="1"/>
</dbReference>
<evidence type="ECO:0000259" key="2">
    <source>
        <dbReference type="PROSITE" id="PS50110"/>
    </source>
</evidence>
<protein>
    <submittedName>
        <fullName evidence="4">Two component transcriptional regulator, LytTR family</fullName>
    </submittedName>
</protein>
<dbReference type="SMART" id="SM00850">
    <property type="entry name" value="LytTR"/>
    <property type="match status" value="1"/>
</dbReference>
<dbReference type="KEGG" id="kol:Kole_1118"/>
<evidence type="ECO:0000259" key="3">
    <source>
        <dbReference type="PROSITE" id="PS50930"/>
    </source>
</evidence>
<dbReference type="Gene3D" id="3.40.50.2300">
    <property type="match status" value="1"/>
</dbReference>
<proteinExistence type="predicted"/>
<dbReference type="RefSeq" id="WP_015868478.1">
    <property type="nucleotide sequence ID" value="NC_012785.1"/>
</dbReference>
<feature type="domain" description="Response regulatory" evidence="2">
    <location>
        <begin position="4"/>
        <end position="118"/>
    </location>
</feature>
<feature type="domain" description="HTH LytTR-type" evidence="3">
    <location>
        <begin position="130"/>
        <end position="235"/>
    </location>
</feature>
<dbReference type="AlphaFoldDB" id="C5CI41"/>
<gene>
    <name evidence="4" type="ordered locus">Kole_1118</name>
</gene>
<dbReference type="InterPro" id="IPR007492">
    <property type="entry name" value="LytTR_DNA-bd_dom"/>
</dbReference>
<accession>C5CI41</accession>
<dbReference type="Proteomes" id="UP000002382">
    <property type="component" value="Chromosome"/>
</dbReference>
<dbReference type="PANTHER" id="PTHR37299">
    <property type="entry name" value="TRANSCRIPTIONAL REGULATOR-RELATED"/>
    <property type="match status" value="1"/>
</dbReference>
<dbReference type="EMBL" id="CP001634">
    <property type="protein sequence ID" value="ACR79820.1"/>
    <property type="molecule type" value="Genomic_DNA"/>
</dbReference>
<dbReference type="Gene3D" id="2.40.50.1020">
    <property type="entry name" value="LytTr DNA-binding domain"/>
    <property type="match status" value="1"/>
</dbReference>
<dbReference type="InterPro" id="IPR046947">
    <property type="entry name" value="LytR-like"/>
</dbReference>
<dbReference type="HOGENOM" id="CLU_000445_14_1_0"/>
<sequence>MNIKAIVVDDEIIARKAIIELIEDYQNIEVMGEASSAEEALDIIKTKKPNVVFLDIQLPGFNGVEFVELLNRLEEKVLVVFISAYDEYALDAFEVDAVDYLMKPVSPERFAVTVERIEKVLAKEGVLEKVPVKEDNLLEMVDLEEIFYFESMDKKVYLHTKEDELEVYRYNLSELESSLPSFFARVHKSFIVNLKKVRRFSSWPGSRSYFLTLSNGKEIPIGKNYKSKIKKLLHL</sequence>
<dbReference type="InterPro" id="IPR011006">
    <property type="entry name" value="CheY-like_superfamily"/>
</dbReference>
<evidence type="ECO:0000313" key="4">
    <source>
        <dbReference type="EMBL" id="ACR79820.1"/>
    </source>
</evidence>
<dbReference type="PANTHER" id="PTHR37299:SF1">
    <property type="entry name" value="STAGE 0 SPORULATION PROTEIN A HOMOLOG"/>
    <property type="match status" value="1"/>
</dbReference>
<keyword evidence="5" id="KW-1185">Reference proteome</keyword>
<dbReference type="eggNOG" id="COG3279">
    <property type="taxonomic scope" value="Bacteria"/>
</dbReference>
<dbReference type="SMART" id="SM00448">
    <property type="entry name" value="REC"/>
    <property type="match status" value="1"/>
</dbReference>
<dbReference type="STRING" id="521045.Kole_1118"/>
<dbReference type="PROSITE" id="PS50110">
    <property type="entry name" value="RESPONSE_REGULATORY"/>
    <property type="match status" value="1"/>
</dbReference>